<dbReference type="Gene3D" id="3.40.50.850">
    <property type="entry name" value="Isochorismatase-like"/>
    <property type="match status" value="1"/>
</dbReference>
<sequence length="232" mass="24684">MTSALQSHAQASSYQASGFGNRMGWGARPALLLIDVCKAYWTPGSPLDLSGYATAQKCPEIMKRLVAAARESGTPVIWTAVEYSPDLDMADAGLFWKKSKSLRVFNEGVDDRGLGGWLEGLEPLPKGSGGELVVRKKYASAFFGTALASDLQVLGVDTVVLCGVSTSGCVRASALDAMQNGFRPMVVGAACGDRSEEIQNANLFDLDAKYADVVSEEEAIEHLKVGWPKAST</sequence>
<organism evidence="4 5">
    <name type="scientific">Apiospora saccharicola</name>
    <dbReference type="NCBI Taxonomy" id="335842"/>
    <lineage>
        <taxon>Eukaryota</taxon>
        <taxon>Fungi</taxon>
        <taxon>Dikarya</taxon>
        <taxon>Ascomycota</taxon>
        <taxon>Pezizomycotina</taxon>
        <taxon>Sordariomycetes</taxon>
        <taxon>Xylariomycetidae</taxon>
        <taxon>Amphisphaeriales</taxon>
        <taxon>Apiosporaceae</taxon>
        <taxon>Apiospora</taxon>
    </lineage>
</organism>
<comment type="caution">
    <text evidence="4">The sequence shown here is derived from an EMBL/GenBank/DDBJ whole genome shotgun (WGS) entry which is preliminary data.</text>
</comment>
<evidence type="ECO:0000313" key="5">
    <source>
        <dbReference type="Proteomes" id="UP001446871"/>
    </source>
</evidence>
<keyword evidence="2" id="KW-0378">Hydrolase</keyword>
<comment type="similarity">
    <text evidence="1">Belongs to the isochorismatase family.</text>
</comment>
<evidence type="ECO:0000256" key="1">
    <source>
        <dbReference type="ARBA" id="ARBA00006336"/>
    </source>
</evidence>
<dbReference type="Proteomes" id="UP001446871">
    <property type="component" value="Unassembled WGS sequence"/>
</dbReference>
<dbReference type="PANTHER" id="PTHR43540:SF1">
    <property type="entry name" value="ISOCHORISMATASE HYDROLASE"/>
    <property type="match status" value="1"/>
</dbReference>
<dbReference type="InterPro" id="IPR050272">
    <property type="entry name" value="Isochorismatase-like_hydrls"/>
</dbReference>
<reference evidence="4 5" key="1">
    <citation type="submission" date="2023-01" db="EMBL/GenBank/DDBJ databases">
        <title>Analysis of 21 Apiospora genomes using comparative genomics revels a genus with tremendous synthesis potential of carbohydrate active enzymes and secondary metabolites.</title>
        <authorList>
            <person name="Sorensen T."/>
        </authorList>
    </citation>
    <scope>NUCLEOTIDE SEQUENCE [LARGE SCALE GENOMIC DNA]</scope>
    <source>
        <strain evidence="4 5">CBS 83171</strain>
    </source>
</reference>
<dbReference type="InterPro" id="IPR000868">
    <property type="entry name" value="Isochorismatase-like_dom"/>
</dbReference>
<name>A0ABR1U8R8_9PEZI</name>
<evidence type="ECO:0000259" key="3">
    <source>
        <dbReference type="Pfam" id="PF00857"/>
    </source>
</evidence>
<dbReference type="Pfam" id="PF00857">
    <property type="entry name" value="Isochorismatase"/>
    <property type="match status" value="1"/>
</dbReference>
<protein>
    <submittedName>
        <fullName evidence="4">N-carbamoylsarcosine amidase</fullName>
    </submittedName>
</protein>
<dbReference type="PANTHER" id="PTHR43540">
    <property type="entry name" value="PEROXYUREIDOACRYLATE/UREIDOACRYLATE AMIDOHYDROLASE-RELATED"/>
    <property type="match status" value="1"/>
</dbReference>
<proteinExistence type="inferred from homology"/>
<feature type="domain" description="Isochorismatase-like" evidence="3">
    <location>
        <begin position="30"/>
        <end position="217"/>
    </location>
</feature>
<dbReference type="InterPro" id="IPR036380">
    <property type="entry name" value="Isochorismatase-like_sf"/>
</dbReference>
<dbReference type="SUPFAM" id="SSF52499">
    <property type="entry name" value="Isochorismatase-like hydrolases"/>
    <property type="match status" value="1"/>
</dbReference>
<evidence type="ECO:0000313" key="4">
    <source>
        <dbReference type="EMBL" id="KAK8054334.1"/>
    </source>
</evidence>
<gene>
    <name evidence="4" type="ORF">PG996_013635</name>
</gene>
<dbReference type="EMBL" id="JAQQWM010000008">
    <property type="protein sequence ID" value="KAK8054334.1"/>
    <property type="molecule type" value="Genomic_DNA"/>
</dbReference>
<evidence type="ECO:0000256" key="2">
    <source>
        <dbReference type="ARBA" id="ARBA00022801"/>
    </source>
</evidence>
<accession>A0ABR1U8R8</accession>
<keyword evidence="5" id="KW-1185">Reference proteome</keyword>